<comment type="subunit">
    <text evidence="2">Interacts with ribosomal protein uL14 (rplN).</text>
</comment>
<evidence type="ECO:0000256" key="2">
    <source>
        <dbReference type="HAMAP-Rule" id="MF_01477"/>
    </source>
</evidence>
<keyword evidence="2" id="KW-0810">Translation regulation</keyword>
<dbReference type="RefSeq" id="WP_209897262.1">
    <property type="nucleotide sequence ID" value="NZ_JAGGMR010000001.1"/>
</dbReference>
<name>A0ABS4QSF8_9NOCA</name>
<dbReference type="SUPFAM" id="SSF81301">
    <property type="entry name" value="Nucleotidyltransferase"/>
    <property type="match status" value="1"/>
</dbReference>
<dbReference type="Proteomes" id="UP001519325">
    <property type="component" value="Unassembled WGS sequence"/>
</dbReference>
<comment type="function">
    <text evidence="2">Functions as a ribosomal silencing factor. Interacts with ribosomal protein uL14 (rplN), blocking formation of intersubunit bridge B8. Prevents association of the 30S and 50S ribosomal subunits and the formation of functional ribosomes, thus repressing translation.</text>
</comment>
<organism evidence="3 4">
    <name type="scientific">Nocardia goodfellowii</name>
    <dbReference type="NCBI Taxonomy" id="882446"/>
    <lineage>
        <taxon>Bacteria</taxon>
        <taxon>Bacillati</taxon>
        <taxon>Actinomycetota</taxon>
        <taxon>Actinomycetes</taxon>
        <taxon>Mycobacteriales</taxon>
        <taxon>Nocardiaceae</taxon>
        <taxon>Nocardia</taxon>
    </lineage>
</organism>
<dbReference type="PANTHER" id="PTHR21043">
    <property type="entry name" value="IOJAP SUPERFAMILY ORTHOLOG"/>
    <property type="match status" value="1"/>
</dbReference>
<dbReference type="Pfam" id="PF02410">
    <property type="entry name" value="RsfS"/>
    <property type="match status" value="1"/>
</dbReference>
<dbReference type="HAMAP" id="MF_01477">
    <property type="entry name" value="Iojap_RsfS"/>
    <property type="match status" value="1"/>
</dbReference>
<dbReference type="EMBL" id="JAGGMR010000001">
    <property type="protein sequence ID" value="MBP2194090.1"/>
    <property type="molecule type" value="Genomic_DNA"/>
</dbReference>
<keyword evidence="2" id="KW-0678">Repressor</keyword>
<comment type="similarity">
    <text evidence="1 2">Belongs to the Iojap/RsfS family.</text>
</comment>
<dbReference type="NCBIfam" id="TIGR00090">
    <property type="entry name" value="rsfS_iojap_ybeB"/>
    <property type="match status" value="1"/>
</dbReference>
<comment type="subcellular location">
    <subcellularLocation>
        <location evidence="2">Cytoplasm</location>
    </subcellularLocation>
</comment>
<keyword evidence="2" id="KW-0963">Cytoplasm</keyword>
<evidence type="ECO:0000313" key="3">
    <source>
        <dbReference type="EMBL" id="MBP2194090.1"/>
    </source>
</evidence>
<accession>A0ABS4QSF8</accession>
<proteinExistence type="inferred from homology"/>
<sequence length="138" mass="14982">MTATAEAVEMAQVAARAADEKLASDVVVLDVSEQLVITDCFVIASAPNERQVNAIVDNIEEKLRVAGHKPVRREGTREGRWALLDYVDVVVHVQHNDERNYYALERLWKDCPVVPVEGIGEPGANGAATASEAADADE</sequence>
<keyword evidence="4" id="KW-1185">Reference proteome</keyword>
<comment type="caution">
    <text evidence="3">The sequence shown here is derived from an EMBL/GenBank/DDBJ whole genome shotgun (WGS) entry which is preliminary data.</text>
</comment>
<dbReference type="InterPro" id="IPR004394">
    <property type="entry name" value="Iojap/RsfS/C7orf30"/>
</dbReference>
<gene>
    <name evidence="2" type="primary">rsfS</name>
    <name evidence="3" type="ORF">BJ987_006991</name>
</gene>
<dbReference type="PANTHER" id="PTHR21043:SF0">
    <property type="entry name" value="MITOCHONDRIAL ASSEMBLY OF RIBOSOMAL LARGE SUBUNIT PROTEIN 1"/>
    <property type="match status" value="1"/>
</dbReference>
<evidence type="ECO:0000256" key="1">
    <source>
        <dbReference type="ARBA" id="ARBA00010574"/>
    </source>
</evidence>
<reference evidence="3 4" key="1">
    <citation type="submission" date="2021-03" db="EMBL/GenBank/DDBJ databases">
        <title>Sequencing the genomes of 1000 actinobacteria strains.</title>
        <authorList>
            <person name="Klenk H.-P."/>
        </authorList>
    </citation>
    <scope>NUCLEOTIDE SEQUENCE [LARGE SCALE GENOMIC DNA]</scope>
    <source>
        <strain evidence="3 4">DSM 45516</strain>
    </source>
</reference>
<protein>
    <recommendedName>
        <fullName evidence="2">Ribosomal silencing factor RsfS</fullName>
    </recommendedName>
</protein>
<evidence type="ECO:0000313" key="4">
    <source>
        <dbReference type="Proteomes" id="UP001519325"/>
    </source>
</evidence>
<dbReference type="Gene3D" id="3.30.460.10">
    <property type="entry name" value="Beta Polymerase, domain 2"/>
    <property type="match status" value="1"/>
</dbReference>
<dbReference type="InterPro" id="IPR043519">
    <property type="entry name" value="NT_sf"/>
</dbReference>